<keyword evidence="2" id="KW-1185">Reference proteome</keyword>
<comment type="caution">
    <text evidence="1">The sequence shown here is derived from an EMBL/GenBank/DDBJ whole genome shotgun (WGS) entry which is preliminary data.</text>
</comment>
<evidence type="ECO:0000313" key="1">
    <source>
        <dbReference type="EMBL" id="GJF00256.1"/>
    </source>
</evidence>
<dbReference type="AlphaFoldDB" id="A0A9P3LMB6"/>
<sequence length="72" mass="8278">MMPRLKAERGLYIQPDLCAQSTGTEMLQTSRIYPLLRAHRALEVSENSFQYLWAEPDALSATDRPLDAPTRW</sequence>
<organism evidence="1 2">
    <name type="scientific">Phanerochaete sordida</name>
    <dbReference type="NCBI Taxonomy" id="48140"/>
    <lineage>
        <taxon>Eukaryota</taxon>
        <taxon>Fungi</taxon>
        <taxon>Dikarya</taxon>
        <taxon>Basidiomycota</taxon>
        <taxon>Agaricomycotina</taxon>
        <taxon>Agaricomycetes</taxon>
        <taxon>Polyporales</taxon>
        <taxon>Phanerochaetaceae</taxon>
        <taxon>Phanerochaete</taxon>
    </lineage>
</organism>
<dbReference type="EMBL" id="BPQB01000142">
    <property type="protein sequence ID" value="GJF00256.1"/>
    <property type="molecule type" value="Genomic_DNA"/>
</dbReference>
<evidence type="ECO:0000313" key="2">
    <source>
        <dbReference type="Proteomes" id="UP000703269"/>
    </source>
</evidence>
<name>A0A9P3LMB6_9APHY</name>
<accession>A0A9P3LMB6</accession>
<dbReference type="Proteomes" id="UP000703269">
    <property type="component" value="Unassembled WGS sequence"/>
</dbReference>
<protein>
    <submittedName>
        <fullName evidence="1">Uncharacterized protein</fullName>
    </submittedName>
</protein>
<reference evidence="1 2" key="1">
    <citation type="submission" date="2021-08" db="EMBL/GenBank/DDBJ databases">
        <title>Draft Genome Sequence of Phanerochaete sordida strain YK-624.</title>
        <authorList>
            <person name="Mori T."/>
            <person name="Dohra H."/>
            <person name="Suzuki T."/>
            <person name="Kawagishi H."/>
            <person name="Hirai H."/>
        </authorList>
    </citation>
    <scope>NUCLEOTIDE SEQUENCE [LARGE SCALE GENOMIC DNA]</scope>
    <source>
        <strain evidence="1 2">YK-624</strain>
    </source>
</reference>
<gene>
    <name evidence="1" type="ORF">PsYK624_165400</name>
</gene>
<proteinExistence type="predicted"/>